<organism evidence="2">
    <name type="scientific">Rhizophora mucronata</name>
    <name type="common">Asiatic mangrove</name>
    <dbReference type="NCBI Taxonomy" id="61149"/>
    <lineage>
        <taxon>Eukaryota</taxon>
        <taxon>Viridiplantae</taxon>
        <taxon>Streptophyta</taxon>
        <taxon>Embryophyta</taxon>
        <taxon>Tracheophyta</taxon>
        <taxon>Spermatophyta</taxon>
        <taxon>Magnoliopsida</taxon>
        <taxon>eudicotyledons</taxon>
        <taxon>Gunneridae</taxon>
        <taxon>Pentapetalae</taxon>
        <taxon>rosids</taxon>
        <taxon>fabids</taxon>
        <taxon>Malpighiales</taxon>
        <taxon>Rhizophoraceae</taxon>
        <taxon>Rhizophora</taxon>
    </lineage>
</organism>
<feature type="region of interest" description="Disordered" evidence="1">
    <location>
        <begin position="70"/>
        <end position="89"/>
    </location>
</feature>
<protein>
    <submittedName>
        <fullName evidence="2">Uncharacterized protein</fullName>
    </submittedName>
</protein>
<dbReference type="AlphaFoldDB" id="A0A2P2PK26"/>
<evidence type="ECO:0000313" key="2">
    <source>
        <dbReference type="EMBL" id="MBX55090.1"/>
    </source>
</evidence>
<reference evidence="2" key="1">
    <citation type="submission" date="2018-02" db="EMBL/GenBank/DDBJ databases">
        <title>Rhizophora mucronata_Transcriptome.</title>
        <authorList>
            <person name="Meera S.P."/>
            <person name="Sreeshan A."/>
            <person name="Augustine A."/>
        </authorList>
    </citation>
    <scope>NUCLEOTIDE SEQUENCE</scope>
    <source>
        <tissue evidence="2">Leaf</tissue>
    </source>
</reference>
<name>A0A2P2PK26_RHIMU</name>
<dbReference type="EMBL" id="GGEC01074606">
    <property type="protein sequence ID" value="MBX55090.1"/>
    <property type="molecule type" value="Transcribed_RNA"/>
</dbReference>
<proteinExistence type="predicted"/>
<evidence type="ECO:0000256" key="1">
    <source>
        <dbReference type="SAM" id="MobiDB-lite"/>
    </source>
</evidence>
<accession>A0A2P2PK26</accession>
<sequence length="89" mass="9970">MNLFESCLCLLGVSELNLDLKIIKQEYAKFWGQHPAIVKTELLIHAQLNHESAELSPALLGDFRRARTYTSPSQRANEDGSYTTQCSGT</sequence>